<dbReference type="Gene3D" id="1.10.260.40">
    <property type="entry name" value="lambda repressor-like DNA-binding domains"/>
    <property type="match status" value="1"/>
</dbReference>
<dbReference type="InterPro" id="IPR010982">
    <property type="entry name" value="Lambda_DNA-bd_dom_sf"/>
</dbReference>
<feature type="domain" description="HTH cro/C1-type" evidence="2">
    <location>
        <begin position="21"/>
        <end position="75"/>
    </location>
</feature>
<dbReference type="InterPro" id="IPR011990">
    <property type="entry name" value="TPR-like_helical_dom_sf"/>
</dbReference>
<dbReference type="SUPFAM" id="SSF48452">
    <property type="entry name" value="TPR-like"/>
    <property type="match status" value="2"/>
</dbReference>
<dbReference type="SMART" id="SM00530">
    <property type="entry name" value="HTH_XRE"/>
    <property type="match status" value="1"/>
</dbReference>
<keyword evidence="4" id="KW-1185">Reference proteome</keyword>
<evidence type="ECO:0000259" key="2">
    <source>
        <dbReference type="PROSITE" id="PS50943"/>
    </source>
</evidence>
<protein>
    <submittedName>
        <fullName evidence="3">Transcriptional regulator with XRE-family HTH domain</fullName>
    </submittedName>
</protein>
<evidence type="ECO:0000313" key="3">
    <source>
        <dbReference type="EMBL" id="MBB4966367.1"/>
    </source>
</evidence>
<dbReference type="Proteomes" id="UP000542674">
    <property type="component" value="Unassembled WGS sequence"/>
</dbReference>
<gene>
    <name evidence="3" type="ORF">F4559_003726</name>
</gene>
<dbReference type="Pfam" id="PF13560">
    <property type="entry name" value="HTH_31"/>
    <property type="match status" value="1"/>
</dbReference>
<name>A0A7W7T4H8_9PSEU</name>
<feature type="region of interest" description="Disordered" evidence="1">
    <location>
        <begin position="85"/>
        <end position="112"/>
    </location>
</feature>
<dbReference type="SUPFAM" id="SSF47413">
    <property type="entry name" value="lambda repressor-like DNA-binding domains"/>
    <property type="match status" value="1"/>
</dbReference>
<feature type="region of interest" description="Disordered" evidence="1">
    <location>
        <begin position="1"/>
        <end position="33"/>
    </location>
</feature>
<dbReference type="PROSITE" id="PS50943">
    <property type="entry name" value="HTH_CROC1"/>
    <property type="match status" value="1"/>
</dbReference>
<dbReference type="EMBL" id="JACHJS010000001">
    <property type="protein sequence ID" value="MBB4966367.1"/>
    <property type="molecule type" value="Genomic_DNA"/>
</dbReference>
<feature type="compositionally biased region" description="Basic and acidic residues" evidence="1">
    <location>
        <begin position="16"/>
        <end position="27"/>
    </location>
</feature>
<dbReference type="InterPro" id="IPR001387">
    <property type="entry name" value="Cro/C1-type_HTH"/>
</dbReference>
<dbReference type="RefSeq" id="WP_184670325.1">
    <property type="nucleotide sequence ID" value="NZ_BAABAI010000026.1"/>
</dbReference>
<evidence type="ECO:0000313" key="4">
    <source>
        <dbReference type="Proteomes" id="UP000542674"/>
    </source>
</evidence>
<reference evidence="3 4" key="1">
    <citation type="submission" date="2020-08" db="EMBL/GenBank/DDBJ databases">
        <title>Sequencing the genomes of 1000 actinobacteria strains.</title>
        <authorList>
            <person name="Klenk H.-P."/>
        </authorList>
    </citation>
    <scope>NUCLEOTIDE SEQUENCE [LARGE SCALE GENOMIC DNA]</scope>
    <source>
        <strain evidence="3 4">DSM 45084</strain>
    </source>
</reference>
<comment type="caution">
    <text evidence="3">The sequence shown here is derived from an EMBL/GenBank/DDBJ whole genome shotgun (WGS) entry which is preliminary data.</text>
</comment>
<evidence type="ECO:0000256" key="1">
    <source>
        <dbReference type="SAM" id="MobiDB-lite"/>
    </source>
</evidence>
<accession>A0A7W7T4H8</accession>
<dbReference type="GO" id="GO:0003677">
    <property type="term" value="F:DNA binding"/>
    <property type="evidence" value="ECO:0007669"/>
    <property type="project" value="InterPro"/>
</dbReference>
<dbReference type="AlphaFoldDB" id="A0A7W7T4H8"/>
<dbReference type="CDD" id="cd00093">
    <property type="entry name" value="HTH_XRE"/>
    <property type="match status" value="1"/>
</dbReference>
<proteinExistence type="predicted"/>
<dbReference type="Gene3D" id="1.25.40.10">
    <property type="entry name" value="Tetratricopeptide repeat domain"/>
    <property type="match status" value="1"/>
</dbReference>
<sequence>MNDDQIPPAPESAGEELARQIRQRRDQAGLSQPKLARMIGYTRQYISRAERPNHNLPSIDLVRALDAALDARGALMSLREKAKKERTNLHMQNGANGSDLLHTGDPSTDSQDAFDLETRPRWRVGHSEVAHVRLMTSALAASENLYGGGMSGEVASAQLRSARRLLDASATPAIRAELFEAVGNLASVVGYAAFDIGDHTTARRCFDFSLSCADEAGSWELRAATLADLARHSTYRGDFDNALTSIELAHVRADRLTLTTRAMIGSIRARLLAFTDRHNEAKTQLTHADDCFADRHLDPIPAWMTYYDEAEHAGSTSRTATALALTTGEPDDAFHRLETAVSRYTDAYPRSRTFARLQLATLHMRIGDPREAAALGRAALPDATTIRSRRIADELGALRETARRHQVITEVAELAEALDTMDHDF</sequence>
<organism evidence="3 4">
    <name type="scientific">Saccharothrix violaceirubra</name>
    <dbReference type="NCBI Taxonomy" id="413306"/>
    <lineage>
        <taxon>Bacteria</taxon>
        <taxon>Bacillati</taxon>
        <taxon>Actinomycetota</taxon>
        <taxon>Actinomycetes</taxon>
        <taxon>Pseudonocardiales</taxon>
        <taxon>Pseudonocardiaceae</taxon>
        <taxon>Saccharothrix</taxon>
    </lineage>
</organism>